<dbReference type="Proteomes" id="UP000263014">
    <property type="component" value="Unassembled WGS sequence"/>
</dbReference>
<feature type="transmembrane region" description="Helical" evidence="1">
    <location>
        <begin position="94"/>
        <end position="116"/>
    </location>
</feature>
<keyword evidence="1" id="KW-1133">Transmembrane helix</keyword>
<feature type="transmembrane region" description="Helical" evidence="1">
    <location>
        <begin position="309"/>
        <end position="330"/>
    </location>
</feature>
<name>A0A374P1Z0_9FIRM</name>
<keyword evidence="1" id="KW-0812">Transmembrane</keyword>
<protein>
    <submittedName>
        <fullName evidence="2">Citrate transporter</fullName>
    </submittedName>
</protein>
<feature type="transmembrane region" description="Helical" evidence="1">
    <location>
        <begin position="438"/>
        <end position="460"/>
    </location>
</feature>
<feature type="transmembrane region" description="Helical" evidence="1">
    <location>
        <begin position="136"/>
        <end position="164"/>
    </location>
</feature>
<keyword evidence="1" id="KW-0472">Membrane</keyword>
<proteinExistence type="predicted"/>
<feature type="transmembrane region" description="Helical" evidence="1">
    <location>
        <begin position="21"/>
        <end position="40"/>
    </location>
</feature>
<feature type="transmembrane region" description="Helical" evidence="1">
    <location>
        <begin position="472"/>
        <end position="498"/>
    </location>
</feature>
<feature type="transmembrane region" description="Helical" evidence="1">
    <location>
        <begin position="388"/>
        <end position="417"/>
    </location>
</feature>
<organism evidence="2 3">
    <name type="scientific">Hungatella hathewayi</name>
    <dbReference type="NCBI Taxonomy" id="154046"/>
    <lineage>
        <taxon>Bacteria</taxon>
        <taxon>Bacillati</taxon>
        <taxon>Bacillota</taxon>
        <taxon>Clostridia</taxon>
        <taxon>Lachnospirales</taxon>
        <taxon>Lachnospiraceae</taxon>
        <taxon>Hungatella</taxon>
    </lineage>
</organism>
<sequence>MVEKGFQDMANQNERKREKMFLIHSLIGVGIMVFFRFLPLNLPEVTSVGMEVLGIFIGTLYLWTFVDPLWGSLMSIAMVGLSNYMPMAGLLKEAFGAPVVAQVFFLLIMAGGLVYYKITLYIGRFFLTRKFTNGKPWLLTFVICLGCYFLGGFISPFTAIFLFWPVLYDVFEEVGYKKGDALPRVMLTLVVVAALIGFPMAPFAQNGLALLTNFTNITANLPGGPVVVNNAAYMAVAIILGLIMIVANILFAKFVIRPDVTKLKNYDVDMLNKNPLPPMEPRQKVIGISFVILILGMLLPSLFPTLPGMAFLSSNSLGLALLMVAILGAIRIKGKSVLEIPQVMATNFNWGAYFIIVAAILLGSVLTSDNTGVSAFLSVVLSPIFQGMSPMVFTVLLMAMAVLLTNLCNSLVIGMILQPVIVTYCTQTGANPAPIVTLLIIFVLLSAAITPAASPFAAILHSNKEWVPTKYVYQYTIPFVILELIIVLVIGVPLANLLM</sequence>
<evidence type="ECO:0000313" key="3">
    <source>
        <dbReference type="Proteomes" id="UP000263014"/>
    </source>
</evidence>
<feature type="transmembrane region" description="Helical" evidence="1">
    <location>
        <begin position="185"/>
        <end position="204"/>
    </location>
</feature>
<feature type="transmembrane region" description="Helical" evidence="1">
    <location>
        <begin position="285"/>
        <end position="303"/>
    </location>
</feature>
<accession>A0A374P1Z0</accession>
<dbReference type="AlphaFoldDB" id="A0A374P1Z0"/>
<feature type="transmembrane region" description="Helical" evidence="1">
    <location>
        <begin position="350"/>
        <end position="368"/>
    </location>
</feature>
<evidence type="ECO:0000256" key="1">
    <source>
        <dbReference type="SAM" id="Phobius"/>
    </source>
</evidence>
<feature type="transmembrane region" description="Helical" evidence="1">
    <location>
        <begin position="60"/>
        <end position="82"/>
    </location>
</feature>
<feature type="transmembrane region" description="Helical" evidence="1">
    <location>
        <begin position="231"/>
        <end position="256"/>
    </location>
</feature>
<evidence type="ECO:0000313" key="2">
    <source>
        <dbReference type="EMBL" id="RGI99236.1"/>
    </source>
</evidence>
<reference evidence="2 3" key="1">
    <citation type="submission" date="2018-08" db="EMBL/GenBank/DDBJ databases">
        <title>A genome reference for cultivated species of the human gut microbiota.</title>
        <authorList>
            <person name="Zou Y."/>
            <person name="Xue W."/>
            <person name="Luo G."/>
        </authorList>
    </citation>
    <scope>NUCLEOTIDE SEQUENCE [LARGE SCALE GENOMIC DNA]</scope>
    <source>
        <strain evidence="2 3">TM09-12</strain>
    </source>
</reference>
<gene>
    <name evidence="2" type="ORF">DXD79_24485</name>
</gene>
<comment type="caution">
    <text evidence="2">The sequence shown here is derived from an EMBL/GenBank/DDBJ whole genome shotgun (WGS) entry which is preliminary data.</text>
</comment>
<dbReference type="EMBL" id="QSON01000014">
    <property type="protein sequence ID" value="RGI99236.1"/>
    <property type="molecule type" value="Genomic_DNA"/>
</dbReference>